<comment type="catalytic activity">
    <reaction evidence="20">
        <text>L-seryl-[protein] + ATP = O-phospho-L-seryl-[protein] + ADP + H(+)</text>
        <dbReference type="Rhea" id="RHEA:17989"/>
        <dbReference type="Rhea" id="RHEA-COMP:9863"/>
        <dbReference type="Rhea" id="RHEA-COMP:11604"/>
        <dbReference type="ChEBI" id="CHEBI:15378"/>
        <dbReference type="ChEBI" id="CHEBI:29999"/>
        <dbReference type="ChEBI" id="CHEBI:30616"/>
        <dbReference type="ChEBI" id="CHEBI:83421"/>
        <dbReference type="ChEBI" id="CHEBI:456216"/>
        <dbReference type="EC" id="2.7.11.1"/>
    </reaction>
</comment>
<dbReference type="PANTHER" id="PTHR27008:SF513">
    <property type="entry name" value="PROTEIN KINASE DOMAIN-CONTAINING PROTEIN"/>
    <property type="match status" value="1"/>
</dbReference>
<evidence type="ECO:0000256" key="17">
    <source>
        <dbReference type="ARBA" id="ARBA00023170"/>
    </source>
</evidence>
<dbReference type="FunFam" id="1.10.510.10:FF:000358">
    <property type="entry name" value="Putative leucine-rich repeat receptor-like serine/threonine-protein kinase"/>
    <property type="match status" value="1"/>
</dbReference>
<dbReference type="SUPFAM" id="SSF52058">
    <property type="entry name" value="L domain-like"/>
    <property type="match status" value="2"/>
</dbReference>
<evidence type="ECO:0000256" key="3">
    <source>
        <dbReference type="ARBA" id="ARBA00012513"/>
    </source>
</evidence>
<keyword evidence="12 21" id="KW-0547">Nucleotide-binding</keyword>
<evidence type="ECO:0000256" key="6">
    <source>
        <dbReference type="ARBA" id="ARBA00022553"/>
    </source>
</evidence>
<evidence type="ECO:0000259" key="24">
    <source>
        <dbReference type="PROSITE" id="PS50011"/>
    </source>
</evidence>
<evidence type="ECO:0000256" key="10">
    <source>
        <dbReference type="ARBA" id="ARBA00022729"/>
    </source>
</evidence>
<dbReference type="FunFam" id="3.80.10.10:FF:000095">
    <property type="entry name" value="LRR receptor-like serine/threonine-protein kinase GSO1"/>
    <property type="match status" value="1"/>
</dbReference>
<keyword evidence="8" id="KW-0808">Transferase</keyword>
<keyword evidence="26" id="KW-1185">Reference proteome</keyword>
<keyword evidence="11" id="KW-0677">Repeat</keyword>
<comment type="subcellular location">
    <subcellularLocation>
        <location evidence="1">Cell membrane</location>
        <topology evidence="1">Single-pass membrane protein</topology>
    </subcellularLocation>
</comment>
<comment type="caution">
    <text evidence="25">The sequence shown here is derived from an EMBL/GenBank/DDBJ whole genome shotgun (WGS) entry which is preliminary data.</text>
</comment>
<dbReference type="InterPro" id="IPR001611">
    <property type="entry name" value="Leu-rich_rpt"/>
</dbReference>
<dbReference type="Proteomes" id="UP001604277">
    <property type="component" value="Unassembled WGS sequence"/>
</dbReference>
<protein>
    <recommendedName>
        <fullName evidence="3">non-specific serine/threonine protein kinase</fullName>
        <ecNumber evidence="3">2.7.11.1</ecNumber>
    </recommendedName>
</protein>
<keyword evidence="5" id="KW-0723">Serine/threonine-protein kinase</keyword>
<keyword evidence="15 22" id="KW-1133">Transmembrane helix</keyword>
<evidence type="ECO:0000256" key="1">
    <source>
        <dbReference type="ARBA" id="ARBA00004162"/>
    </source>
</evidence>
<dbReference type="CDD" id="cd14066">
    <property type="entry name" value="STKc_IRAK"/>
    <property type="match status" value="1"/>
</dbReference>
<evidence type="ECO:0000256" key="2">
    <source>
        <dbReference type="ARBA" id="ARBA00008684"/>
    </source>
</evidence>
<evidence type="ECO:0000256" key="21">
    <source>
        <dbReference type="PROSITE-ProRule" id="PRU10141"/>
    </source>
</evidence>
<evidence type="ECO:0000256" key="15">
    <source>
        <dbReference type="ARBA" id="ARBA00022989"/>
    </source>
</evidence>
<keyword evidence="18" id="KW-0325">Glycoprotein</keyword>
<reference evidence="26" key="1">
    <citation type="submission" date="2024-07" db="EMBL/GenBank/DDBJ databases">
        <title>Two chromosome-level genome assemblies of Korean endemic species Abeliophyllum distichum and Forsythia ovata (Oleaceae).</title>
        <authorList>
            <person name="Jang H."/>
        </authorList>
    </citation>
    <scope>NUCLEOTIDE SEQUENCE [LARGE SCALE GENOMIC DNA]</scope>
</reference>
<evidence type="ECO:0000256" key="23">
    <source>
        <dbReference type="SAM" id="SignalP"/>
    </source>
</evidence>
<dbReference type="GO" id="GO:0005886">
    <property type="term" value="C:plasma membrane"/>
    <property type="evidence" value="ECO:0007669"/>
    <property type="project" value="UniProtKB-SubCell"/>
</dbReference>
<accession>A0ABD1SQF6</accession>
<dbReference type="AlphaFoldDB" id="A0ABD1SQF6"/>
<dbReference type="Gene3D" id="3.30.200.20">
    <property type="entry name" value="Phosphorylase Kinase, domain 1"/>
    <property type="match status" value="1"/>
</dbReference>
<evidence type="ECO:0000256" key="19">
    <source>
        <dbReference type="ARBA" id="ARBA00047899"/>
    </source>
</evidence>
<feature type="chain" id="PRO_5044871905" description="non-specific serine/threonine protein kinase" evidence="23">
    <location>
        <begin position="22"/>
        <end position="1006"/>
    </location>
</feature>
<dbReference type="PROSITE" id="PS00107">
    <property type="entry name" value="PROTEIN_KINASE_ATP"/>
    <property type="match status" value="1"/>
</dbReference>
<evidence type="ECO:0000256" key="12">
    <source>
        <dbReference type="ARBA" id="ARBA00022741"/>
    </source>
</evidence>
<keyword evidence="4" id="KW-1003">Cell membrane</keyword>
<dbReference type="Gene3D" id="3.80.10.10">
    <property type="entry name" value="Ribonuclease Inhibitor"/>
    <property type="match status" value="2"/>
</dbReference>
<dbReference type="InterPro" id="IPR017441">
    <property type="entry name" value="Protein_kinase_ATP_BS"/>
</dbReference>
<feature type="transmembrane region" description="Helical" evidence="22">
    <location>
        <begin position="646"/>
        <end position="666"/>
    </location>
</feature>
<evidence type="ECO:0000256" key="22">
    <source>
        <dbReference type="SAM" id="Phobius"/>
    </source>
</evidence>
<dbReference type="Pfam" id="PF00560">
    <property type="entry name" value="LRR_1"/>
    <property type="match status" value="1"/>
</dbReference>
<evidence type="ECO:0000256" key="8">
    <source>
        <dbReference type="ARBA" id="ARBA00022679"/>
    </source>
</evidence>
<organism evidence="25 26">
    <name type="scientific">Forsythia ovata</name>
    <dbReference type="NCBI Taxonomy" id="205694"/>
    <lineage>
        <taxon>Eukaryota</taxon>
        <taxon>Viridiplantae</taxon>
        <taxon>Streptophyta</taxon>
        <taxon>Embryophyta</taxon>
        <taxon>Tracheophyta</taxon>
        <taxon>Spermatophyta</taxon>
        <taxon>Magnoliopsida</taxon>
        <taxon>eudicotyledons</taxon>
        <taxon>Gunneridae</taxon>
        <taxon>Pentapetalae</taxon>
        <taxon>asterids</taxon>
        <taxon>lamiids</taxon>
        <taxon>Lamiales</taxon>
        <taxon>Oleaceae</taxon>
        <taxon>Forsythieae</taxon>
        <taxon>Forsythia</taxon>
    </lineage>
</organism>
<keyword evidence="10 23" id="KW-0732">Signal</keyword>
<dbReference type="InterPro" id="IPR011009">
    <property type="entry name" value="Kinase-like_dom_sf"/>
</dbReference>
<dbReference type="Pfam" id="PF07714">
    <property type="entry name" value="PK_Tyr_Ser-Thr"/>
    <property type="match status" value="1"/>
</dbReference>
<dbReference type="EMBL" id="JBFOLJ010000010">
    <property type="protein sequence ID" value="KAL2502945.1"/>
    <property type="molecule type" value="Genomic_DNA"/>
</dbReference>
<evidence type="ECO:0000256" key="18">
    <source>
        <dbReference type="ARBA" id="ARBA00023180"/>
    </source>
</evidence>
<dbReference type="InterPro" id="IPR000719">
    <property type="entry name" value="Prot_kinase_dom"/>
</dbReference>
<dbReference type="InterPro" id="IPR032675">
    <property type="entry name" value="LRR_dom_sf"/>
</dbReference>
<evidence type="ECO:0000256" key="7">
    <source>
        <dbReference type="ARBA" id="ARBA00022614"/>
    </source>
</evidence>
<dbReference type="Gene3D" id="1.10.510.10">
    <property type="entry name" value="Transferase(Phosphotransferase) domain 1"/>
    <property type="match status" value="1"/>
</dbReference>
<evidence type="ECO:0000256" key="9">
    <source>
        <dbReference type="ARBA" id="ARBA00022692"/>
    </source>
</evidence>
<dbReference type="InterPro" id="IPR013210">
    <property type="entry name" value="LRR_N_plant-typ"/>
</dbReference>
<sequence length="1006" mass="110430">MKPSNFILSFALFFLCHHSQALLGPHRSNATDRDALLSFKSYVTDDPTGVLNTWNLMKPLCNWQGVFCNANKTRVTGLALGNFSLAGTITPYIGNLSFLRVLDLKNNFFHGRIPVSIGKLFRLETLILATNNIQGNIPSSLSDCSSLRVIDLSENILEGTIPSKLGNLTKLEDLTFAKNNLTGYIPLSFANLSSLNNLILMYNKFEGPIPSELGNLNLLLQINIGINNFSGQIPSSIFNLSSLIILGVVKNRFYGHLPSDLFTTLPNLMELYVGGNLYQGQIPASLSNASNLEVSDFSANQFTGGIPMLWNLENIRILNLEFNQFSNEGENGLEFITSLVNCSQLQVFSVGTNKFSGQIPSSIGNLSSQLSLLNLVDNQFEGNIPETIGNLASLIQLSLEANLFTGHIPLSIGNLQNLQGLSVHSNLLSGQIPGSLGNLSRLFELRLNGNDLTGRIPSSLSNCRHLQLLDLSLNGLYGSIPAEIFTFPNLGMLLNLSWNSLTGSLSSDIGNLKMVQGLDFSKNRLSGPIPSRLDECQNLLYLDLSSNTFQGFIPGLLTNLKGVEFIDLSSNNLAGPIPLLGTLQYLRFLNLSNNMLQGEVPKQGVFLNASGVFLSGNAELCGGIPTLGLPKCSTKSEQSSKSRHRLIAGLIAGSTIICIFLLLFFYRILFVKPKEQGSSTTDTLSFDGPNKLYSYYDLKSATNNFSGENLIGTGSFGFVYKGIFRDGTLAAIKVFDMDQNKASKSFLAECEALRNIRHRNLVKILSASSSPTFKALVLQFMPNGSLEKWLHSKSEDQRQSLSLNQRLDIAIDIASAMEYLHHDCETPLVHCDLKPSNILLDENMTAHVGDFGLARMLHRTESRDPKSSTIGLKGSVGYIAPEYGYGGKVSVKGDVYSYGILLLEMLTAKRPTEEMFSGELNLQKWVREALPHRVLDILGNELMEACDFEGVAIDYLDSLLKIGLSCANEAPDGRPEMKDVNAMIKGIRNTKHKSSFKLKERENRYL</sequence>
<dbReference type="FunFam" id="3.80.10.10:FF:000288">
    <property type="entry name" value="LRR receptor-like serine/threonine-protein kinase EFR"/>
    <property type="match status" value="1"/>
</dbReference>
<keyword evidence="16 22" id="KW-0472">Membrane</keyword>
<dbReference type="PROSITE" id="PS50011">
    <property type="entry name" value="PROTEIN_KINASE_DOM"/>
    <property type="match status" value="1"/>
</dbReference>
<evidence type="ECO:0000256" key="20">
    <source>
        <dbReference type="ARBA" id="ARBA00048679"/>
    </source>
</evidence>
<dbReference type="GO" id="GO:0005524">
    <property type="term" value="F:ATP binding"/>
    <property type="evidence" value="ECO:0007669"/>
    <property type="project" value="UniProtKB-UniRule"/>
</dbReference>
<keyword evidence="14 21" id="KW-0067">ATP-binding</keyword>
<dbReference type="InterPro" id="IPR055414">
    <property type="entry name" value="LRR_R13L4/SHOC2-like"/>
</dbReference>
<proteinExistence type="inferred from homology"/>
<keyword evidence="17" id="KW-0675">Receptor</keyword>
<evidence type="ECO:0000256" key="4">
    <source>
        <dbReference type="ARBA" id="ARBA00022475"/>
    </source>
</evidence>
<evidence type="ECO:0000313" key="26">
    <source>
        <dbReference type="Proteomes" id="UP001604277"/>
    </source>
</evidence>
<dbReference type="PROSITE" id="PS00108">
    <property type="entry name" value="PROTEIN_KINASE_ST"/>
    <property type="match status" value="1"/>
</dbReference>
<dbReference type="SUPFAM" id="SSF56112">
    <property type="entry name" value="Protein kinase-like (PK-like)"/>
    <property type="match status" value="1"/>
</dbReference>
<gene>
    <name evidence="25" type="ORF">Fot_36793</name>
</gene>
<dbReference type="FunFam" id="3.30.200.20:FF:000661">
    <property type="entry name" value="Serine-threonine protein kinase plant-type"/>
    <property type="match status" value="1"/>
</dbReference>
<evidence type="ECO:0000256" key="13">
    <source>
        <dbReference type="ARBA" id="ARBA00022777"/>
    </source>
</evidence>
<dbReference type="PANTHER" id="PTHR27008">
    <property type="entry name" value="OS04G0122200 PROTEIN"/>
    <property type="match status" value="1"/>
</dbReference>
<dbReference type="EC" id="2.7.11.1" evidence="3"/>
<evidence type="ECO:0000256" key="11">
    <source>
        <dbReference type="ARBA" id="ARBA00022737"/>
    </source>
</evidence>
<dbReference type="Pfam" id="PF08263">
    <property type="entry name" value="LRRNT_2"/>
    <property type="match status" value="1"/>
</dbReference>
<dbReference type="GO" id="GO:0004674">
    <property type="term" value="F:protein serine/threonine kinase activity"/>
    <property type="evidence" value="ECO:0007669"/>
    <property type="project" value="UniProtKB-KW"/>
</dbReference>
<keyword evidence="9 22" id="KW-0812">Transmembrane</keyword>
<evidence type="ECO:0000256" key="5">
    <source>
        <dbReference type="ARBA" id="ARBA00022527"/>
    </source>
</evidence>
<comment type="catalytic activity">
    <reaction evidence="19">
        <text>L-threonyl-[protein] + ATP = O-phospho-L-threonyl-[protein] + ADP + H(+)</text>
        <dbReference type="Rhea" id="RHEA:46608"/>
        <dbReference type="Rhea" id="RHEA-COMP:11060"/>
        <dbReference type="Rhea" id="RHEA-COMP:11605"/>
        <dbReference type="ChEBI" id="CHEBI:15378"/>
        <dbReference type="ChEBI" id="CHEBI:30013"/>
        <dbReference type="ChEBI" id="CHEBI:30616"/>
        <dbReference type="ChEBI" id="CHEBI:61977"/>
        <dbReference type="ChEBI" id="CHEBI:456216"/>
        <dbReference type="EC" id="2.7.11.1"/>
    </reaction>
</comment>
<feature type="signal peptide" evidence="23">
    <location>
        <begin position="1"/>
        <end position="21"/>
    </location>
</feature>
<evidence type="ECO:0000256" key="14">
    <source>
        <dbReference type="ARBA" id="ARBA00022840"/>
    </source>
</evidence>
<feature type="domain" description="Protein kinase" evidence="24">
    <location>
        <begin position="705"/>
        <end position="984"/>
    </location>
</feature>
<evidence type="ECO:0000313" key="25">
    <source>
        <dbReference type="EMBL" id="KAL2502945.1"/>
    </source>
</evidence>
<dbReference type="Pfam" id="PF23598">
    <property type="entry name" value="LRR_14"/>
    <property type="match status" value="2"/>
</dbReference>
<comment type="similarity">
    <text evidence="2">Belongs to the protein kinase superfamily. Ser/Thr protein kinase family.</text>
</comment>
<name>A0ABD1SQF6_9LAMI</name>
<evidence type="ECO:0000256" key="16">
    <source>
        <dbReference type="ARBA" id="ARBA00023136"/>
    </source>
</evidence>
<dbReference type="SMART" id="SM00220">
    <property type="entry name" value="S_TKc"/>
    <property type="match status" value="1"/>
</dbReference>
<keyword evidence="7" id="KW-0433">Leucine-rich repeat</keyword>
<dbReference type="InterPro" id="IPR008271">
    <property type="entry name" value="Ser/Thr_kinase_AS"/>
</dbReference>
<keyword evidence="13" id="KW-0418">Kinase</keyword>
<dbReference type="InterPro" id="IPR001245">
    <property type="entry name" value="Ser-Thr/Tyr_kinase_cat_dom"/>
</dbReference>
<dbReference type="InterPro" id="IPR051809">
    <property type="entry name" value="Plant_receptor-like_S/T_kinase"/>
</dbReference>
<feature type="binding site" evidence="21">
    <location>
        <position position="733"/>
    </location>
    <ligand>
        <name>ATP</name>
        <dbReference type="ChEBI" id="CHEBI:30616"/>
    </ligand>
</feature>
<keyword evidence="6" id="KW-0597">Phosphoprotein</keyword>